<protein>
    <submittedName>
        <fullName evidence="2">Uncharacterized protein</fullName>
    </submittedName>
</protein>
<organism evidence="2 3">
    <name type="scientific">Mycobacterium kansasii</name>
    <dbReference type="NCBI Taxonomy" id="1768"/>
    <lineage>
        <taxon>Bacteria</taxon>
        <taxon>Bacillati</taxon>
        <taxon>Actinomycetota</taxon>
        <taxon>Actinomycetes</taxon>
        <taxon>Mycobacteriales</taxon>
        <taxon>Mycobacteriaceae</taxon>
        <taxon>Mycobacterium</taxon>
    </lineage>
</organism>
<gene>
    <name evidence="2" type="ORF">BZL30_8092</name>
</gene>
<proteinExistence type="predicted"/>
<dbReference type="EMBL" id="MVBM01000009">
    <property type="protein sequence ID" value="OOK66784.1"/>
    <property type="molecule type" value="Genomic_DNA"/>
</dbReference>
<dbReference type="Proteomes" id="UP000189229">
    <property type="component" value="Unassembled WGS sequence"/>
</dbReference>
<feature type="region of interest" description="Disordered" evidence="1">
    <location>
        <begin position="1"/>
        <end position="42"/>
    </location>
</feature>
<comment type="caution">
    <text evidence="2">The sequence shown here is derived from an EMBL/GenBank/DDBJ whole genome shotgun (WGS) entry which is preliminary data.</text>
</comment>
<evidence type="ECO:0000313" key="3">
    <source>
        <dbReference type="Proteomes" id="UP000189229"/>
    </source>
</evidence>
<reference evidence="2 3" key="1">
    <citation type="submission" date="2017-02" db="EMBL/GenBank/DDBJ databases">
        <title>Complete genome sequences of Mycobacterium kansasii strains isolated from rhesus macaques.</title>
        <authorList>
            <person name="Panda A."/>
            <person name="Nagaraj S."/>
            <person name="Zhao X."/>
            <person name="Tettelin H."/>
            <person name="Detolla L.J."/>
        </authorList>
    </citation>
    <scope>NUCLEOTIDE SEQUENCE [LARGE SCALE GENOMIC DNA]</scope>
    <source>
        <strain evidence="2 3">11-3813</strain>
    </source>
</reference>
<sequence length="42" mass="4386">MTGIMSAPTLDQDTAPPAAGRRTRMPVAGASTPGLSLCWRRS</sequence>
<dbReference type="AlphaFoldDB" id="A0A1V3WIG4"/>
<accession>A0A1V3WIG4</accession>
<evidence type="ECO:0000256" key="1">
    <source>
        <dbReference type="SAM" id="MobiDB-lite"/>
    </source>
</evidence>
<name>A0A1V3WIG4_MYCKA</name>
<evidence type="ECO:0000313" key="2">
    <source>
        <dbReference type="EMBL" id="OOK66784.1"/>
    </source>
</evidence>